<feature type="region of interest" description="Disordered" evidence="1">
    <location>
        <begin position="1"/>
        <end position="55"/>
    </location>
</feature>
<feature type="compositionally biased region" description="Low complexity" evidence="1">
    <location>
        <begin position="40"/>
        <end position="55"/>
    </location>
</feature>
<evidence type="ECO:0000256" key="1">
    <source>
        <dbReference type="SAM" id="MobiDB-lite"/>
    </source>
</evidence>
<sequence length="131" mass="14066">MEEAVIEDKKKGEEKRKSTYTVGELSRLTKRGTSRSFSARGGNFSRGGSDFRGSSGQHLVDRWVSIETVSLVGSAASGTQSQSSVGSSGRGIERGRGRGKGRGTGNRDSDHTICGRMRGVGRGRLKQEFII</sequence>
<feature type="compositionally biased region" description="Basic and acidic residues" evidence="1">
    <location>
        <begin position="1"/>
        <end position="17"/>
    </location>
</feature>
<feature type="region of interest" description="Disordered" evidence="1">
    <location>
        <begin position="73"/>
        <end position="116"/>
    </location>
</feature>
<accession>A0AAW2KM34</accession>
<dbReference type="EMBL" id="JACGWK010000108">
    <property type="protein sequence ID" value="KAL0307467.1"/>
    <property type="molecule type" value="Genomic_DNA"/>
</dbReference>
<name>A0AAW2KM34_9LAMI</name>
<comment type="caution">
    <text evidence="2">The sequence shown here is derived from an EMBL/GenBank/DDBJ whole genome shotgun (WGS) entry which is preliminary data.</text>
</comment>
<reference evidence="2" key="2">
    <citation type="journal article" date="2024" name="Plant">
        <title>Genomic evolution and insights into agronomic trait innovations of Sesamum species.</title>
        <authorList>
            <person name="Miao H."/>
            <person name="Wang L."/>
            <person name="Qu L."/>
            <person name="Liu H."/>
            <person name="Sun Y."/>
            <person name="Le M."/>
            <person name="Wang Q."/>
            <person name="Wei S."/>
            <person name="Zheng Y."/>
            <person name="Lin W."/>
            <person name="Duan Y."/>
            <person name="Cao H."/>
            <person name="Xiong S."/>
            <person name="Wang X."/>
            <person name="Wei L."/>
            <person name="Li C."/>
            <person name="Ma Q."/>
            <person name="Ju M."/>
            <person name="Zhao R."/>
            <person name="Li G."/>
            <person name="Mu C."/>
            <person name="Tian Q."/>
            <person name="Mei H."/>
            <person name="Zhang T."/>
            <person name="Gao T."/>
            <person name="Zhang H."/>
        </authorList>
    </citation>
    <scope>NUCLEOTIDE SEQUENCE</scope>
    <source>
        <strain evidence="2">G01</strain>
    </source>
</reference>
<dbReference type="AlphaFoldDB" id="A0AAW2KM34"/>
<evidence type="ECO:0000313" key="2">
    <source>
        <dbReference type="EMBL" id="KAL0307467.1"/>
    </source>
</evidence>
<proteinExistence type="predicted"/>
<gene>
    <name evidence="2" type="ORF">Sangu_3028800</name>
</gene>
<organism evidence="2">
    <name type="scientific">Sesamum angustifolium</name>
    <dbReference type="NCBI Taxonomy" id="2727405"/>
    <lineage>
        <taxon>Eukaryota</taxon>
        <taxon>Viridiplantae</taxon>
        <taxon>Streptophyta</taxon>
        <taxon>Embryophyta</taxon>
        <taxon>Tracheophyta</taxon>
        <taxon>Spermatophyta</taxon>
        <taxon>Magnoliopsida</taxon>
        <taxon>eudicotyledons</taxon>
        <taxon>Gunneridae</taxon>
        <taxon>Pentapetalae</taxon>
        <taxon>asterids</taxon>
        <taxon>lamiids</taxon>
        <taxon>Lamiales</taxon>
        <taxon>Pedaliaceae</taxon>
        <taxon>Sesamum</taxon>
    </lineage>
</organism>
<protein>
    <submittedName>
        <fullName evidence="2">Uncharacterized protein</fullName>
    </submittedName>
</protein>
<feature type="compositionally biased region" description="Low complexity" evidence="1">
    <location>
        <begin position="73"/>
        <end position="87"/>
    </location>
</feature>
<reference evidence="2" key="1">
    <citation type="submission" date="2020-06" db="EMBL/GenBank/DDBJ databases">
        <authorList>
            <person name="Li T."/>
            <person name="Hu X."/>
            <person name="Zhang T."/>
            <person name="Song X."/>
            <person name="Zhang H."/>
            <person name="Dai N."/>
            <person name="Sheng W."/>
            <person name="Hou X."/>
            <person name="Wei L."/>
        </authorList>
    </citation>
    <scope>NUCLEOTIDE SEQUENCE</scope>
    <source>
        <strain evidence="2">G01</strain>
        <tissue evidence="2">Leaf</tissue>
    </source>
</reference>